<protein>
    <submittedName>
        <fullName evidence="1">Uncharacterized protein</fullName>
    </submittedName>
</protein>
<reference evidence="1" key="1">
    <citation type="submission" date="2015-04" db="EMBL/GenBank/DDBJ databases">
        <title>The genome sequence of the plant pathogenic Rhizarian Plasmodiophora brassicae reveals insights in its biotrophic life cycle and the origin of chitin synthesis.</title>
        <authorList>
            <person name="Schwelm A."/>
            <person name="Fogelqvist J."/>
            <person name="Knaust A."/>
            <person name="Julke S."/>
            <person name="Lilja T."/>
            <person name="Dhandapani V."/>
            <person name="Bonilla-Rosso G."/>
            <person name="Karlsson M."/>
            <person name="Shevchenko A."/>
            <person name="Choi S.R."/>
            <person name="Kim H.G."/>
            <person name="Park J.Y."/>
            <person name="Lim Y.P."/>
            <person name="Ludwig-Muller J."/>
            <person name="Dixelius C."/>
        </authorList>
    </citation>
    <scope>NUCLEOTIDE SEQUENCE</scope>
    <source>
        <tissue evidence="1">Potato root galls</tissue>
    </source>
</reference>
<organism evidence="1">
    <name type="scientific">Spongospora subterranea</name>
    <dbReference type="NCBI Taxonomy" id="70186"/>
    <lineage>
        <taxon>Eukaryota</taxon>
        <taxon>Sar</taxon>
        <taxon>Rhizaria</taxon>
        <taxon>Endomyxa</taxon>
        <taxon>Phytomyxea</taxon>
        <taxon>Plasmodiophorida</taxon>
        <taxon>Plasmodiophoridae</taxon>
        <taxon>Spongospora</taxon>
    </lineage>
</organism>
<dbReference type="AlphaFoldDB" id="A0A0H5REQ0"/>
<proteinExistence type="predicted"/>
<feature type="non-terminal residue" evidence="1">
    <location>
        <position position="1"/>
    </location>
</feature>
<evidence type="ECO:0000313" key="1">
    <source>
        <dbReference type="EMBL" id="CRZ12012.1"/>
    </source>
</evidence>
<accession>A0A0H5REQ0</accession>
<sequence>NDVWCFFIGRTLRSLECYLHMGGRSWGTCSPRLVIWGRRQVVLPWRQRQPCITDTIWEMVADGDREVVQLELDAADQRGRCRHANLRKNRGTTTTDQEYDAVRGETDRGRTVGETTFSVIDGALNTNPSVILATM</sequence>
<name>A0A0H5REQ0_9EUKA</name>
<dbReference type="EMBL" id="HACM01011570">
    <property type="protein sequence ID" value="CRZ12012.1"/>
    <property type="molecule type" value="Transcribed_RNA"/>
</dbReference>